<keyword evidence="4" id="KW-0472">Membrane</keyword>
<feature type="domain" description="TonB C-terminal" evidence="5">
    <location>
        <begin position="14"/>
        <end position="108"/>
    </location>
</feature>
<protein>
    <submittedName>
        <fullName evidence="6">Energy transducer TonB</fullName>
    </submittedName>
</protein>
<sequence length="205" mass="21778">MASAFLLASALAFASPTGNPGSWMSDNDYPAGALKRREEGTVGFQLLIAPKGRVARCTVTDTSGSPDLDAATCAVIMDHSKFKPATDATGQPSYTLYKGRLTWHLPGRSGPFRSKQPAPPLPTMVLTVQKLPDGSREKMVWLIASFDAAGQMTACEPSPNNPKEVRLATVACTEAKAVSTEITKDNDGNPIPLVRGLSVLFKATE</sequence>
<reference evidence="7" key="1">
    <citation type="journal article" date="2019" name="Int. J. Syst. Evol. Microbiol.">
        <title>The Global Catalogue of Microorganisms (GCM) 10K type strain sequencing project: providing services to taxonomists for standard genome sequencing and annotation.</title>
        <authorList>
            <consortium name="The Broad Institute Genomics Platform"/>
            <consortium name="The Broad Institute Genome Sequencing Center for Infectious Disease"/>
            <person name="Wu L."/>
            <person name="Ma J."/>
        </authorList>
    </citation>
    <scope>NUCLEOTIDE SEQUENCE [LARGE SCALE GENOMIC DNA]</scope>
    <source>
        <strain evidence="7">CCM 7491</strain>
    </source>
</reference>
<dbReference type="Gene3D" id="3.30.1150.10">
    <property type="match status" value="1"/>
</dbReference>
<dbReference type="SUPFAM" id="SSF74653">
    <property type="entry name" value="TolA/TonB C-terminal domain"/>
    <property type="match status" value="1"/>
</dbReference>
<name>A0ABV7NBW7_9SPHN</name>
<gene>
    <name evidence="6" type="ORF">ACFOKF_04665</name>
</gene>
<dbReference type="RefSeq" id="WP_380793569.1">
    <property type="nucleotide sequence ID" value="NZ_JBHRVU010000004.1"/>
</dbReference>
<accession>A0ABV7NBW7</accession>
<keyword evidence="7" id="KW-1185">Reference proteome</keyword>
<proteinExistence type="predicted"/>
<dbReference type="InterPro" id="IPR037682">
    <property type="entry name" value="TonB_C"/>
</dbReference>
<evidence type="ECO:0000256" key="3">
    <source>
        <dbReference type="ARBA" id="ARBA00022989"/>
    </source>
</evidence>
<dbReference type="InterPro" id="IPR006260">
    <property type="entry name" value="TonB/TolA_C"/>
</dbReference>
<comment type="caution">
    <text evidence="6">The sequence shown here is derived from an EMBL/GenBank/DDBJ whole genome shotgun (WGS) entry which is preliminary data.</text>
</comment>
<evidence type="ECO:0000256" key="2">
    <source>
        <dbReference type="ARBA" id="ARBA00022692"/>
    </source>
</evidence>
<dbReference type="Pfam" id="PF03544">
    <property type="entry name" value="TonB_C"/>
    <property type="match status" value="1"/>
</dbReference>
<evidence type="ECO:0000313" key="6">
    <source>
        <dbReference type="EMBL" id="MFC3440500.1"/>
    </source>
</evidence>
<evidence type="ECO:0000259" key="5">
    <source>
        <dbReference type="PROSITE" id="PS52015"/>
    </source>
</evidence>
<dbReference type="NCBIfam" id="TIGR01352">
    <property type="entry name" value="tonB_Cterm"/>
    <property type="match status" value="1"/>
</dbReference>
<evidence type="ECO:0000256" key="4">
    <source>
        <dbReference type="ARBA" id="ARBA00023136"/>
    </source>
</evidence>
<dbReference type="Proteomes" id="UP001595681">
    <property type="component" value="Unassembled WGS sequence"/>
</dbReference>
<organism evidence="6 7">
    <name type="scientific">Sphingobium rhizovicinum</name>
    <dbReference type="NCBI Taxonomy" id="432308"/>
    <lineage>
        <taxon>Bacteria</taxon>
        <taxon>Pseudomonadati</taxon>
        <taxon>Pseudomonadota</taxon>
        <taxon>Alphaproteobacteria</taxon>
        <taxon>Sphingomonadales</taxon>
        <taxon>Sphingomonadaceae</taxon>
        <taxon>Sphingobium</taxon>
    </lineage>
</organism>
<keyword evidence="2" id="KW-0812">Transmembrane</keyword>
<keyword evidence="3" id="KW-1133">Transmembrane helix</keyword>
<dbReference type="EMBL" id="JBHRVU010000004">
    <property type="protein sequence ID" value="MFC3440500.1"/>
    <property type="molecule type" value="Genomic_DNA"/>
</dbReference>
<comment type="subcellular location">
    <subcellularLocation>
        <location evidence="1">Membrane</location>
        <topology evidence="1">Single-pass membrane protein</topology>
    </subcellularLocation>
</comment>
<evidence type="ECO:0000313" key="7">
    <source>
        <dbReference type="Proteomes" id="UP001595681"/>
    </source>
</evidence>
<dbReference type="PROSITE" id="PS52015">
    <property type="entry name" value="TONB_CTD"/>
    <property type="match status" value="1"/>
</dbReference>
<evidence type="ECO:0000256" key="1">
    <source>
        <dbReference type="ARBA" id="ARBA00004167"/>
    </source>
</evidence>